<evidence type="ECO:0000313" key="3">
    <source>
        <dbReference type="Proteomes" id="UP000270343"/>
    </source>
</evidence>
<reference evidence="2 3" key="1">
    <citation type="journal article" date="2015" name="Antonie Van Leeuwenhoek">
        <title>Streptomyces klenkii sp. nov., isolated from deep marine sediment.</title>
        <authorList>
            <person name="Veyisoglu A."/>
            <person name="Sahin N."/>
        </authorList>
    </citation>
    <scope>NUCLEOTIDE SEQUENCE [LARGE SCALE GENOMIC DNA]</scope>
    <source>
        <strain evidence="2 3">KCTC 29202</strain>
    </source>
</reference>
<protein>
    <submittedName>
        <fullName evidence="2">Uncharacterized protein</fullName>
    </submittedName>
</protein>
<dbReference type="Proteomes" id="UP000270343">
    <property type="component" value="Unassembled WGS sequence"/>
</dbReference>
<sequence length="61" mass="6516">MRENVRAWGRESAARIVPKASVQALRSRSTSSAPVAAPRTASAMPGSNSSRRPKKMSSFDA</sequence>
<accession>A0A3B0BCV7</accession>
<name>A0A3B0BCV7_9ACTN</name>
<evidence type="ECO:0000313" key="2">
    <source>
        <dbReference type="EMBL" id="RKN70299.1"/>
    </source>
</evidence>
<dbReference type="AlphaFoldDB" id="A0A3B0BCV7"/>
<gene>
    <name evidence="2" type="ORF">D7231_20690</name>
</gene>
<comment type="caution">
    <text evidence="2">The sequence shown here is derived from an EMBL/GenBank/DDBJ whole genome shotgun (WGS) entry which is preliminary data.</text>
</comment>
<dbReference type="EMBL" id="RBAM01000008">
    <property type="protein sequence ID" value="RKN70299.1"/>
    <property type="molecule type" value="Genomic_DNA"/>
</dbReference>
<feature type="compositionally biased region" description="Polar residues" evidence="1">
    <location>
        <begin position="24"/>
        <end position="33"/>
    </location>
</feature>
<keyword evidence="3" id="KW-1185">Reference proteome</keyword>
<evidence type="ECO:0000256" key="1">
    <source>
        <dbReference type="SAM" id="MobiDB-lite"/>
    </source>
</evidence>
<feature type="region of interest" description="Disordered" evidence="1">
    <location>
        <begin position="20"/>
        <end position="61"/>
    </location>
</feature>
<organism evidence="2 3">
    <name type="scientific">Streptomyces klenkii</name>
    <dbReference type="NCBI Taxonomy" id="1420899"/>
    <lineage>
        <taxon>Bacteria</taxon>
        <taxon>Bacillati</taxon>
        <taxon>Actinomycetota</taxon>
        <taxon>Actinomycetes</taxon>
        <taxon>Kitasatosporales</taxon>
        <taxon>Streptomycetaceae</taxon>
        <taxon>Streptomyces</taxon>
    </lineage>
</organism>
<proteinExistence type="predicted"/>